<dbReference type="SUPFAM" id="SSF55811">
    <property type="entry name" value="Nudix"/>
    <property type="match status" value="1"/>
</dbReference>
<dbReference type="Gene3D" id="3.90.79.10">
    <property type="entry name" value="Nucleoside Triphosphate Pyrophosphohydrolase"/>
    <property type="match status" value="1"/>
</dbReference>
<dbReference type="InterPro" id="IPR015797">
    <property type="entry name" value="NUDIX_hydrolase-like_dom_sf"/>
</dbReference>
<evidence type="ECO:0008006" key="3">
    <source>
        <dbReference type="Google" id="ProtNLM"/>
    </source>
</evidence>
<gene>
    <name evidence="1" type="ORF">A2994_03295</name>
</gene>
<dbReference type="EMBL" id="METE01000006">
    <property type="protein sequence ID" value="OGB85283.1"/>
    <property type="molecule type" value="Genomic_DNA"/>
</dbReference>
<dbReference type="Proteomes" id="UP000179010">
    <property type="component" value="Unassembled WGS sequence"/>
</dbReference>
<evidence type="ECO:0000313" key="2">
    <source>
        <dbReference type="Proteomes" id="UP000179010"/>
    </source>
</evidence>
<evidence type="ECO:0000313" key="1">
    <source>
        <dbReference type="EMBL" id="OGB85283.1"/>
    </source>
</evidence>
<comment type="caution">
    <text evidence="1">The sequence shown here is derived from an EMBL/GenBank/DDBJ whole genome shotgun (WGS) entry which is preliminary data.</text>
</comment>
<dbReference type="AlphaFoldDB" id="A0A1F4PN63"/>
<proteinExistence type="predicted"/>
<protein>
    <recommendedName>
        <fullName evidence="3">Nudix hydrolase domain-containing protein</fullName>
    </recommendedName>
</protein>
<reference evidence="1 2" key="1">
    <citation type="journal article" date="2016" name="Nat. Commun.">
        <title>Thousands of microbial genomes shed light on interconnected biogeochemical processes in an aquifer system.</title>
        <authorList>
            <person name="Anantharaman K."/>
            <person name="Brown C.T."/>
            <person name="Hug L.A."/>
            <person name="Sharon I."/>
            <person name="Castelle C.J."/>
            <person name="Probst A.J."/>
            <person name="Thomas B.C."/>
            <person name="Singh A."/>
            <person name="Wilkins M.J."/>
            <person name="Karaoz U."/>
            <person name="Brodie E.L."/>
            <person name="Williams K.H."/>
            <person name="Hubbard S.S."/>
            <person name="Banfield J.F."/>
        </authorList>
    </citation>
    <scope>NUCLEOTIDE SEQUENCE [LARGE SCALE GENOMIC DNA]</scope>
</reference>
<sequence>MEDNSNSPAELAIREMAEEVDLTADRHRLEPLSLYRTGREGIADYVFVYALNDDEYSRLAERVSRQNLNEGRAWQFMGIDQIKGLDLAFEQDRIIPDLEQRLGMDID</sequence>
<name>A0A1F4PN63_UNCK3</name>
<accession>A0A1F4PN63</accession>
<organism evidence="1 2">
    <name type="scientific">candidate division Kazan bacterium RIFCSPLOWO2_01_FULL_48_13</name>
    <dbReference type="NCBI Taxonomy" id="1798539"/>
    <lineage>
        <taxon>Bacteria</taxon>
        <taxon>Bacteria division Kazan-3B-28</taxon>
    </lineage>
</organism>